<dbReference type="InterPro" id="IPR056501">
    <property type="entry name" value="NAD-bd_HRPKS_sdrA"/>
</dbReference>
<comment type="caution">
    <text evidence="7">Lacks conserved residue(s) required for the propagation of feature annotation.</text>
</comment>
<evidence type="ECO:0000259" key="8">
    <source>
        <dbReference type="PROSITE" id="PS50075"/>
    </source>
</evidence>
<dbReference type="PROSITE" id="PS50075">
    <property type="entry name" value="CARRIER"/>
    <property type="match status" value="1"/>
</dbReference>
<keyword evidence="3" id="KW-0808">Transferase</keyword>
<dbReference type="SUPFAM" id="SSF50129">
    <property type="entry name" value="GroES-like"/>
    <property type="match status" value="1"/>
</dbReference>
<dbReference type="InterPro" id="IPR013968">
    <property type="entry name" value="PKS_KR"/>
</dbReference>
<dbReference type="SMART" id="SM00822">
    <property type="entry name" value="PKS_KR"/>
    <property type="match status" value="1"/>
</dbReference>
<evidence type="ECO:0000256" key="3">
    <source>
        <dbReference type="ARBA" id="ARBA00022679"/>
    </source>
</evidence>
<dbReference type="Pfam" id="PF23297">
    <property type="entry name" value="ACP_SdgA_C"/>
    <property type="match status" value="1"/>
</dbReference>
<comment type="caution">
    <text evidence="10">The sequence shown here is derived from an EMBL/GenBank/DDBJ whole genome shotgun (WGS) entry which is preliminary data.</text>
</comment>
<dbReference type="InterPro" id="IPR006162">
    <property type="entry name" value="Ppantetheine_attach_site"/>
</dbReference>
<dbReference type="Pfam" id="PF14765">
    <property type="entry name" value="PS-DH"/>
    <property type="match status" value="1"/>
</dbReference>
<evidence type="ECO:0000256" key="5">
    <source>
        <dbReference type="ARBA" id="ARBA00023002"/>
    </source>
</evidence>
<dbReference type="InterPro" id="IPR020806">
    <property type="entry name" value="PKS_PP-bd"/>
</dbReference>
<reference evidence="10 11" key="1">
    <citation type="submission" date="2024-02" db="EMBL/GenBank/DDBJ databases">
        <title>De novo assembly and annotation of 12 fungi associated with fruit tree decline syndrome in Ontario, Canada.</title>
        <authorList>
            <person name="Sulman M."/>
            <person name="Ellouze W."/>
            <person name="Ilyukhin E."/>
        </authorList>
    </citation>
    <scope>NUCLEOTIDE SEQUENCE [LARGE SCALE GENOMIC DNA]</scope>
    <source>
        <strain evidence="10 11">M169</strain>
    </source>
</reference>
<dbReference type="Pfam" id="PF08659">
    <property type="entry name" value="KR"/>
    <property type="match status" value="1"/>
</dbReference>
<dbReference type="PROSITE" id="PS00012">
    <property type="entry name" value="PHOSPHOPANTETHEINE"/>
    <property type="match status" value="1"/>
</dbReference>
<organism evidence="10 11">
    <name type="scientific">Diaporthe eres</name>
    <name type="common">Phomopsis oblonga</name>
    <dbReference type="NCBI Taxonomy" id="83184"/>
    <lineage>
        <taxon>Eukaryota</taxon>
        <taxon>Fungi</taxon>
        <taxon>Dikarya</taxon>
        <taxon>Ascomycota</taxon>
        <taxon>Pezizomycotina</taxon>
        <taxon>Sordariomycetes</taxon>
        <taxon>Sordariomycetidae</taxon>
        <taxon>Diaporthales</taxon>
        <taxon>Diaporthaceae</taxon>
        <taxon>Diaporthe</taxon>
        <taxon>Diaporthe eres species complex</taxon>
    </lineage>
</organism>
<dbReference type="SUPFAM" id="SSF51735">
    <property type="entry name" value="NAD(P)-binding Rossmann-fold domains"/>
    <property type="match status" value="2"/>
</dbReference>
<dbReference type="EMBL" id="JAKNSF020000230">
    <property type="protein sequence ID" value="KAK7705780.1"/>
    <property type="molecule type" value="Genomic_DNA"/>
</dbReference>
<dbReference type="InterPro" id="IPR009081">
    <property type="entry name" value="PP-bd_ACP"/>
</dbReference>
<dbReference type="SMART" id="SM00829">
    <property type="entry name" value="PKS_ER"/>
    <property type="match status" value="1"/>
</dbReference>
<feature type="domain" description="Carrier" evidence="8">
    <location>
        <begin position="1347"/>
        <end position="1424"/>
    </location>
</feature>
<dbReference type="InterPro" id="IPR049551">
    <property type="entry name" value="PKS_DH_C"/>
</dbReference>
<dbReference type="InterPro" id="IPR042104">
    <property type="entry name" value="PKS_dehydratase_sf"/>
</dbReference>
<keyword evidence="2" id="KW-0597">Phosphoprotein</keyword>
<dbReference type="Gene3D" id="3.40.50.150">
    <property type="entry name" value="Vaccinia Virus protein VP39"/>
    <property type="match status" value="1"/>
</dbReference>
<dbReference type="PROSITE" id="PS52019">
    <property type="entry name" value="PKS_MFAS_DH"/>
    <property type="match status" value="1"/>
</dbReference>
<feature type="domain" description="PKS/mFAS DH" evidence="9">
    <location>
        <begin position="1"/>
        <end position="284"/>
    </location>
</feature>
<evidence type="ECO:0000256" key="2">
    <source>
        <dbReference type="ARBA" id="ARBA00022553"/>
    </source>
</evidence>
<evidence type="ECO:0000256" key="7">
    <source>
        <dbReference type="PROSITE-ProRule" id="PRU01363"/>
    </source>
</evidence>
<keyword evidence="6" id="KW-0511">Multifunctional enzyme</keyword>
<dbReference type="InterPro" id="IPR050444">
    <property type="entry name" value="Polyketide_Synthase"/>
</dbReference>
<keyword evidence="1" id="KW-0596">Phosphopantetheine</keyword>
<dbReference type="Gene3D" id="3.10.129.110">
    <property type="entry name" value="Polyketide synthase dehydratase"/>
    <property type="match status" value="1"/>
</dbReference>
<dbReference type="PANTHER" id="PTHR45681:SF6">
    <property type="entry name" value="POLYKETIDE SYNTHASE 37"/>
    <property type="match status" value="1"/>
</dbReference>
<dbReference type="Pfam" id="PF08242">
    <property type="entry name" value="Methyltransf_12"/>
    <property type="match status" value="1"/>
</dbReference>
<dbReference type="Gene3D" id="3.90.180.10">
    <property type="entry name" value="Medium-chain alcohol dehydrogenases, catalytic domain"/>
    <property type="match status" value="1"/>
</dbReference>
<dbReference type="Gene3D" id="1.10.1200.10">
    <property type="entry name" value="ACP-like"/>
    <property type="match status" value="1"/>
</dbReference>
<dbReference type="SUPFAM" id="SSF47336">
    <property type="entry name" value="ACP-like"/>
    <property type="match status" value="1"/>
</dbReference>
<evidence type="ECO:0000256" key="1">
    <source>
        <dbReference type="ARBA" id="ARBA00022450"/>
    </source>
</evidence>
<dbReference type="PANTHER" id="PTHR45681">
    <property type="entry name" value="POLYKETIDE SYNTHASE 44-RELATED"/>
    <property type="match status" value="1"/>
</dbReference>
<dbReference type="CDD" id="cd02440">
    <property type="entry name" value="AdoMet_MTases"/>
    <property type="match status" value="1"/>
</dbReference>
<dbReference type="InterPro" id="IPR036736">
    <property type="entry name" value="ACP-like_sf"/>
</dbReference>
<dbReference type="InterPro" id="IPR057326">
    <property type="entry name" value="KR_dom"/>
</dbReference>
<evidence type="ECO:0000313" key="10">
    <source>
        <dbReference type="EMBL" id="KAK7705780.1"/>
    </source>
</evidence>
<dbReference type="Gene3D" id="3.40.50.720">
    <property type="entry name" value="NAD(P)-binding Rossmann-like Domain"/>
    <property type="match status" value="1"/>
</dbReference>
<evidence type="ECO:0000256" key="4">
    <source>
        <dbReference type="ARBA" id="ARBA00022857"/>
    </source>
</evidence>
<protein>
    <recommendedName>
        <fullName evidence="12">Carrier domain-containing protein</fullName>
    </recommendedName>
</protein>
<dbReference type="InterPro" id="IPR013217">
    <property type="entry name" value="Methyltransf_12"/>
</dbReference>
<keyword evidence="5" id="KW-0560">Oxidoreductase</keyword>
<dbReference type="Pfam" id="PF23114">
    <property type="entry name" value="NAD-bd_HRPKS_sdrA"/>
    <property type="match status" value="1"/>
</dbReference>
<gene>
    <name evidence="10" type="ORF">SLS63_014074</name>
</gene>
<dbReference type="Proteomes" id="UP001430848">
    <property type="component" value="Unassembled WGS sequence"/>
</dbReference>
<keyword evidence="11" id="KW-1185">Reference proteome</keyword>
<evidence type="ECO:0000313" key="11">
    <source>
        <dbReference type="Proteomes" id="UP001430848"/>
    </source>
</evidence>
<dbReference type="SMART" id="SM00823">
    <property type="entry name" value="PKS_PP"/>
    <property type="match status" value="1"/>
</dbReference>
<sequence>MLCPGTGMLVMAIEAARQAAEARPRQLSGFLLEDAQFLAPIVADETMDKAAETIVELRPVTKSADEKMPTWSDVRIFSHTRADNKWKECFRTRIQVQYQETSQANFPDRDETSMENERLRGLFEDAMKSCSKTIDSSSFYRFMSRHGFGYGPPFQLLRSICWDGGQTSCARIDMSSAARFRPEADSPVHPAILDAAVHLVLTQASKGLREDTPTLVPKRLAKGWISSRNWGQSTSSVRLRSVEHAGEHLVSGMDGSIYGLADDGSLLCSMEHLQVAEVSIVTGTTKNESDGVLLHKIDWQPCLSLLNPEALQRLFSDRVRPDNTTVTPFLPELEMALGVAARKALRGLQEKDLTQAPAYMRKYVAAMERQFVVNQAGDSPELSDSELTQFFQDFEAKQPLWRLFPMDGLFNIFLNLASHENPGLRILEVGAGTGAMSSLVIDALRSFEIATGQPRFSQYYYTDVSAVFFENARSMFADAQDRIHFKVLDLNVDLLSQGFEPESFDIIVAGSVLHVCANLNEALKRVRSLLKPGGLLISLEIVKPESVCISIGFGLVEGWWSAEEDWRRYSPLITQARWDGLLRQSGSSSVDIALKDSEDETSHLSSIMISRAVGKAEVQHDHKVPQIILLVDRESTAQCHLADKIKQRYNHAEFLDLADLDNIQLDPSALIVSLLEVGEVFLAGLSAATFNQLRAHLADVQDLLWVTSSSHSDHCDPHLALARGFLRTIRTEYDNKHIVTLAIEAYSPDTEDDFITQIIQASFEADPPSRELEFVVSDDVLTIGRLAQHGALDAERLAKTQPSMVRRNWGDGSPLKLEVGTPGMLDTLRFVEDPVSDLAAYEVEIQQVVCPISFRDVFIALGKLGKEPLGFECAGTVTRVGTIASETFAPGDRVLMISPGCMRSHPRAPADAVFKIPNDLTFEDAVAGINPGATAYQAFVKIARLQPGEKVLIHAAAGSTGQMAVKLAQVIGAQVFATVGTEEKRKLITDPRGLGIPESHVFYSRGISFKTGLMRVTNGYGVDVVLNSLSGEGLLASFDCLAPYGRFVDIGKSDMMANSALPMAGFAKNISFSSVDLYHIAIDNSKLTRFLVEKVLDMVSDRSVGPPAPLHVYPVSKVEQALRYMQSGKNTGRILVTFEEDDVVSDSVFENMTYIQCSQGLGSKVHSSWNLHQLLPKDMDFFILLSSLAGIYGSASQANYAAGNTFQDSLARMRTASNFKTSVALDLGWMVDIGMLTEAENEPLRRHRDNTQDMAPVRSTDLFALLGHFCDPALPRAATLEDSQLLVGTVTPADFRARGAQPLRWLSQPLFAGFDVVIPGAADSVRKTSGTMKENHGHMFRQAGKSERLVIVADAMRYKMARTLSVEPSDIDPERSLAAYGIDSLMAVELRNWLGKDFGANLTVFEIMGATKIDDVGPASAHPTFSFGPPTLLLPPTHVL</sequence>
<dbReference type="CDD" id="cd05195">
    <property type="entry name" value="enoyl_red"/>
    <property type="match status" value="1"/>
</dbReference>
<dbReference type="InterPro" id="IPR036291">
    <property type="entry name" value="NAD(P)-bd_dom_sf"/>
</dbReference>
<dbReference type="InterPro" id="IPR049900">
    <property type="entry name" value="PKS_mFAS_DH"/>
</dbReference>
<proteinExistence type="predicted"/>
<dbReference type="SUPFAM" id="SSF53335">
    <property type="entry name" value="S-adenosyl-L-methionine-dependent methyltransferases"/>
    <property type="match status" value="1"/>
</dbReference>
<dbReference type="InterPro" id="IPR020843">
    <property type="entry name" value="ER"/>
</dbReference>
<dbReference type="Pfam" id="PF13602">
    <property type="entry name" value="ADH_zinc_N_2"/>
    <property type="match status" value="1"/>
</dbReference>
<feature type="region of interest" description="C-terminal hotdog fold" evidence="7">
    <location>
        <begin position="131"/>
        <end position="284"/>
    </location>
</feature>
<evidence type="ECO:0008006" key="12">
    <source>
        <dbReference type="Google" id="ProtNLM"/>
    </source>
</evidence>
<evidence type="ECO:0000259" key="9">
    <source>
        <dbReference type="PROSITE" id="PS52019"/>
    </source>
</evidence>
<feature type="region of interest" description="N-terminal hotdog fold" evidence="7">
    <location>
        <begin position="1"/>
        <end position="101"/>
    </location>
</feature>
<name>A0ABR1NLQ0_DIAER</name>
<accession>A0ABR1NLQ0</accession>
<evidence type="ECO:0000256" key="6">
    <source>
        <dbReference type="ARBA" id="ARBA00023268"/>
    </source>
</evidence>
<dbReference type="InterPro" id="IPR011032">
    <property type="entry name" value="GroES-like_sf"/>
</dbReference>
<dbReference type="InterPro" id="IPR029063">
    <property type="entry name" value="SAM-dependent_MTases_sf"/>
</dbReference>
<keyword evidence="4" id="KW-0521">NADP</keyword>